<dbReference type="InterPro" id="IPR006342">
    <property type="entry name" value="FkbM_mtfrase"/>
</dbReference>
<proteinExistence type="predicted"/>
<organism evidence="4">
    <name type="scientific">Palpitomonas bilix</name>
    <dbReference type="NCBI Taxonomy" id="652834"/>
    <lineage>
        <taxon>Eukaryota</taxon>
        <taxon>Eukaryota incertae sedis</taxon>
    </lineage>
</organism>
<dbReference type="PANTHER" id="PTHR34203:SF15">
    <property type="entry name" value="SLL1173 PROTEIN"/>
    <property type="match status" value="1"/>
</dbReference>
<reference evidence="4" key="1">
    <citation type="submission" date="2021-01" db="EMBL/GenBank/DDBJ databases">
        <authorList>
            <person name="Corre E."/>
            <person name="Pelletier E."/>
            <person name="Niang G."/>
            <person name="Scheremetjew M."/>
            <person name="Finn R."/>
            <person name="Kale V."/>
            <person name="Holt S."/>
            <person name="Cochrane G."/>
            <person name="Meng A."/>
            <person name="Brown T."/>
            <person name="Cohen L."/>
        </authorList>
    </citation>
    <scope>NUCLEOTIDE SEQUENCE</scope>
    <source>
        <strain evidence="4">NIES-2562</strain>
    </source>
</reference>
<evidence type="ECO:0000259" key="3">
    <source>
        <dbReference type="Pfam" id="PF05050"/>
    </source>
</evidence>
<evidence type="ECO:0000256" key="2">
    <source>
        <dbReference type="SAM" id="SignalP"/>
    </source>
</evidence>
<feature type="compositionally biased region" description="Low complexity" evidence="1">
    <location>
        <begin position="119"/>
        <end position="136"/>
    </location>
</feature>
<dbReference type="InterPro" id="IPR029063">
    <property type="entry name" value="SAM-dependent_MTases_sf"/>
</dbReference>
<dbReference type="EMBL" id="HBIB01008236">
    <property type="protein sequence ID" value="CAE0242938.1"/>
    <property type="molecule type" value="Transcribed_RNA"/>
</dbReference>
<sequence length="464" mass="49783">MRVEKTISKLGLVVALLALALPALSSAALPDAFGDPGKEELCENFADCLSSCVKKLSQDRQFTDILDCSDKCAETNCRLVDVDAEGNIIYDPWMNKGKGAATPPPPVFADKAEQEYKQPASTPSPASQPSLSPAFATSTAAEVEAKQDGDASFNFATATSQQAVPRFGSKKRKVTPPSPAAPPTPASAPTLGANLLEGLHPALSIKKGRDGIFAASKVDGVAGKAVEELGEFGGAQIQLLSQMIREEDVIVDVGAHIGMHSVYFARKVGRQGKVIAFEANRRAFQLLNTNLALNSIYNVDALRLAVDETGGQRFVTVDPQCSSCSTISASPAGNSEPVQAVSIDSLRLDKARLLRIACNGNEAAVVRGAKTTITSLKPALFIQAYFDPSDNTLTEQTEDLIRLVHSLEYDMYWHFSPIFTEQNYFKKTASETTLASHPSQLFMLCVPKGNTIQGLERVEIPSEF</sequence>
<dbReference type="Pfam" id="PF05050">
    <property type="entry name" value="Methyltransf_21"/>
    <property type="match status" value="1"/>
</dbReference>
<feature type="region of interest" description="Disordered" evidence="1">
    <location>
        <begin position="113"/>
        <end position="140"/>
    </location>
</feature>
<gene>
    <name evidence="4" type="ORF">PBIL07802_LOCUS5103</name>
</gene>
<accession>A0A7S3D0T3</accession>
<dbReference type="InterPro" id="IPR052514">
    <property type="entry name" value="SAM-dependent_MTase"/>
</dbReference>
<dbReference type="Gene3D" id="3.40.50.150">
    <property type="entry name" value="Vaccinia Virus protein VP39"/>
    <property type="match status" value="1"/>
</dbReference>
<dbReference type="SUPFAM" id="SSF53335">
    <property type="entry name" value="S-adenosyl-L-methionine-dependent methyltransferases"/>
    <property type="match status" value="1"/>
</dbReference>
<protein>
    <recommendedName>
        <fullName evidence="3">Methyltransferase FkbM domain-containing protein</fullName>
    </recommendedName>
</protein>
<dbReference type="AlphaFoldDB" id="A0A7S3D0T3"/>
<name>A0A7S3D0T3_9EUKA</name>
<feature type="region of interest" description="Disordered" evidence="1">
    <location>
        <begin position="163"/>
        <end position="191"/>
    </location>
</feature>
<feature type="signal peptide" evidence="2">
    <location>
        <begin position="1"/>
        <end position="27"/>
    </location>
</feature>
<dbReference type="NCBIfam" id="TIGR01444">
    <property type="entry name" value="fkbM_fam"/>
    <property type="match status" value="1"/>
</dbReference>
<evidence type="ECO:0000256" key="1">
    <source>
        <dbReference type="SAM" id="MobiDB-lite"/>
    </source>
</evidence>
<keyword evidence="2" id="KW-0732">Signal</keyword>
<feature type="compositionally biased region" description="Pro residues" evidence="1">
    <location>
        <begin position="176"/>
        <end position="186"/>
    </location>
</feature>
<feature type="chain" id="PRO_5030806901" description="Methyltransferase FkbM domain-containing protein" evidence="2">
    <location>
        <begin position="28"/>
        <end position="464"/>
    </location>
</feature>
<dbReference type="PANTHER" id="PTHR34203">
    <property type="entry name" value="METHYLTRANSFERASE, FKBM FAMILY PROTEIN"/>
    <property type="match status" value="1"/>
</dbReference>
<evidence type="ECO:0000313" key="4">
    <source>
        <dbReference type="EMBL" id="CAE0242938.1"/>
    </source>
</evidence>
<feature type="domain" description="Methyltransferase FkbM" evidence="3">
    <location>
        <begin position="252"/>
        <end position="410"/>
    </location>
</feature>